<evidence type="ECO:0000313" key="3">
    <source>
        <dbReference type="Proteomes" id="UP001165044"/>
    </source>
</evidence>
<keyword evidence="3" id="KW-1185">Reference proteome</keyword>
<dbReference type="SUPFAM" id="SSF48695">
    <property type="entry name" value="Multiheme cytochromes"/>
    <property type="match status" value="1"/>
</dbReference>
<protein>
    <recommendedName>
        <fullName evidence="4">Cytochrome c7-like domain-containing protein</fullName>
    </recommendedName>
</protein>
<dbReference type="Proteomes" id="UP001165044">
    <property type="component" value="Unassembled WGS sequence"/>
</dbReference>
<feature type="signal peptide" evidence="1">
    <location>
        <begin position="1"/>
        <end position="26"/>
    </location>
</feature>
<comment type="caution">
    <text evidence="2">The sequence shown here is derived from an EMBL/GenBank/DDBJ whole genome shotgun (WGS) entry which is preliminary data.</text>
</comment>
<dbReference type="EMBL" id="BSDC01000002">
    <property type="protein sequence ID" value="GLH67363.1"/>
    <property type="molecule type" value="Genomic_DNA"/>
</dbReference>
<feature type="chain" id="PRO_5045277231" description="Cytochrome c7-like domain-containing protein" evidence="1">
    <location>
        <begin position="27"/>
        <end position="216"/>
    </location>
</feature>
<sequence length="216" mass="22008">MSRTKLMVGSCFATLLALLAWGCAGTAGKGAPFNASTGQHPTNWIEVHYIDYVKAPDQCRTCHGSTSDPAQAGGISKVSCFSCHANGVNHPAGWADPSQHGRLGAQAAPAMTQLIGGTVVDGSGFAYCTKCHGANYTDGAAVSCKACHTKAPHPDAPWRGPTFASPSHVNTNSGNAPACAQCHLNGANSSLKPVTPAPAGTAPGCFNNTLCHGTSF</sequence>
<reference evidence="2" key="1">
    <citation type="journal article" date="2023" name="Antonie Van Leeuwenhoek">
        <title>Mesoterricola silvestris gen. nov., sp. nov., Mesoterricola sediminis sp. nov., Geothrix oryzae sp. nov., Geothrix edaphica sp. nov., Geothrix rubra sp. nov., and Geothrix limicola sp. nov., six novel members of Acidobacteriota isolated from soils.</title>
        <authorList>
            <person name="Itoh H."/>
            <person name="Sugisawa Y."/>
            <person name="Mise K."/>
            <person name="Xu Z."/>
            <person name="Kuniyasu M."/>
            <person name="Ushijima N."/>
            <person name="Kawano K."/>
            <person name="Kobayashi E."/>
            <person name="Shiratori Y."/>
            <person name="Masuda Y."/>
            <person name="Senoo K."/>
        </authorList>
    </citation>
    <scope>NUCLEOTIDE SEQUENCE</scope>
    <source>
        <strain evidence="2">Red802</strain>
    </source>
</reference>
<name>A0ABQ5PYJ8_9BACT</name>
<proteinExistence type="predicted"/>
<evidence type="ECO:0000313" key="2">
    <source>
        <dbReference type="EMBL" id="GLH67363.1"/>
    </source>
</evidence>
<dbReference type="InterPro" id="IPR036280">
    <property type="entry name" value="Multihaem_cyt_sf"/>
</dbReference>
<accession>A0ABQ5PYJ8</accession>
<evidence type="ECO:0008006" key="4">
    <source>
        <dbReference type="Google" id="ProtNLM"/>
    </source>
</evidence>
<organism evidence="2 3">
    <name type="scientific">Geothrix edaphica</name>
    <dbReference type="NCBI Taxonomy" id="2927976"/>
    <lineage>
        <taxon>Bacteria</taxon>
        <taxon>Pseudomonadati</taxon>
        <taxon>Acidobacteriota</taxon>
        <taxon>Holophagae</taxon>
        <taxon>Holophagales</taxon>
        <taxon>Holophagaceae</taxon>
        <taxon>Geothrix</taxon>
    </lineage>
</organism>
<evidence type="ECO:0000256" key="1">
    <source>
        <dbReference type="SAM" id="SignalP"/>
    </source>
</evidence>
<dbReference type="RefSeq" id="WP_285608472.1">
    <property type="nucleotide sequence ID" value="NZ_BSDC01000002.1"/>
</dbReference>
<dbReference type="Gene3D" id="3.90.10.10">
    <property type="entry name" value="Cytochrome C3"/>
    <property type="match status" value="1"/>
</dbReference>
<keyword evidence="1" id="KW-0732">Signal</keyword>
<gene>
    <name evidence="2" type="ORF">GETHED_17270</name>
</gene>